<organism evidence="4 5">
    <name type="scientific">Coccomyxa subellipsoidea</name>
    <dbReference type="NCBI Taxonomy" id="248742"/>
    <lineage>
        <taxon>Eukaryota</taxon>
        <taxon>Viridiplantae</taxon>
        <taxon>Chlorophyta</taxon>
        <taxon>core chlorophytes</taxon>
        <taxon>Trebouxiophyceae</taxon>
        <taxon>Trebouxiophyceae incertae sedis</taxon>
        <taxon>Coccomyxaceae</taxon>
        <taxon>Coccomyxa</taxon>
    </lineage>
</organism>
<dbReference type="EMBL" id="JALJOT010000008">
    <property type="protein sequence ID" value="KAK9908493.1"/>
    <property type="molecule type" value="Genomic_DNA"/>
</dbReference>
<dbReference type="Proteomes" id="UP001491310">
    <property type="component" value="Unassembled WGS sequence"/>
</dbReference>
<dbReference type="InterPro" id="IPR000504">
    <property type="entry name" value="RRM_dom"/>
</dbReference>
<protein>
    <recommendedName>
        <fullName evidence="3">RRM domain-containing protein</fullName>
    </recommendedName>
</protein>
<proteinExistence type="predicted"/>
<comment type="caution">
    <text evidence="4">The sequence shown here is derived from an EMBL/GenBank/DDBJ whole genome shotgun (WGS) entry which is preliminary data.</text>
</comment>
<evidence type="ECO:0000313" key="5">
    <source>
        <dbReference type="Proteomes" id="UP001491310"/>
    </source>
</evidence>
<dbReference type="Pfam" id="PF00076">
    <property type="entry name" value="RRM_1"/>
    <property type="match status" value="1"/>
</dbReference>
<dbReference type="InterPro" id="IPR050441">
    <property type="entry name" value="RBM"/>
</dbReference>
<name>A0ABR2YN97_9CHLO</name>
<keyword evidence="5" id="KW-1185">Reference proteome</keyword>
<reference evidence="4 5" key="1">
    <citation type="journal article" date="2024" name="Nat. Commun.">
        <title>Phylogenomics reveals the evolutionary origins of lichenization in chlorophyte algae.</title>
        <authorList>
            <person name="Puginier C."/>
            <person name="Libourel C."/>
            <person name="Otte J."/>
            <person name="Skaloud P."/>
            <person name="Haon M."/>
            <person name="Grisel S."/>
            <person name="Petersen M."/>
            <person name="Berrin J.G."/>
            <person name="Delaux P.M."/>
            <person name="Dal Grande F."/>
            <person name="Keller J."/>
        </authorList>
    </citation>
    <scope>NUCLEOTIDE SEQUENCE [LARGE SCALE GENOMIC DNA]</scope>
    <source>
        <strain evidence="4 5">SAG 216-7</strain>
    </source>
</reference>
<evidence type="ECO:0000313" key="4">
    <source>
        <dbReference type="EMBL" id="KAK9908493.1"/>
    </source>
</evidence>
<dbReference type="PANTHER" id="PTHR48034">
    <property type="entry name" value="TRANSFORMER-2 SEX-DETERMINING PROTEIN-RELATED"/>
    <property type="match status" value="1"/>
</dbReference>
<feature type="domain" description="RRM" evidence="3">
    <location>
        <begin position="12"/>
        <end position="90"/>
    </location>
</feature>
<dbReference type="Gene3D" id="3.30.70.330">
    <property type="match status" value="1"/>
</dbReference>
<dbReference type="SUPFAM" id="SSF54928">
    <property type="entry name" value="RNA-binding domain, RBD"/>
    <property type="match status" value="1"/>
</dbReference>
<evidence type="ECO:0000259" key="3">
    <source>
        <dbReference type="PROSITE" id="PS50102"/>
    </source>
</evidence>
<sequence>MSRSGRERADGCSLLVRNLSRSVTLDDLRYVAEKYGRLRDVYIPKDYYSGEPRGIGFVEFTDPRDAEDAIYGLDRKVIQGKEVSVVLALQGRKRPDDYRRPGGYGGSPPRRLSPAAHRPGVTAQWPDQTVLQGTALQKISQDLRPRGLLHQEATKIELTRWHCNVKPFTYQG</sequence>
<keyword evidence="1" id="KW-0694">RNA-binding</keyword>
<accession>A0ABR2YN97</accession>
<dbReference type="SMART" id="SM00360">
    <property type="entry name" value="RRM"/>
    <property type="match status" value="1"/>
</dbReference>
<dbReference type="InterPro" id="IPR035979">
    <property type="entry name" value="RBD_domain_sf"/>
</dbReference>
<feature type="region of interest" description="Disordered" evidence="2">
    <location>
        <begin position="94"/>
        <end position="123"/>
    </location>
</feature>
<evidence type="ECO:0000256" key="1">
    <source>
        <dbReference type="PROSITE-ProRule" id="PRU00176"/>
    </source>
</evidence>
<gene>
    <name evidence="4" type="ORF">WJX75_008640</name>
</gene>
<dbReference type="InterPro" id="IPR012677">
    <property type="entry name" value="Nucleotide-bd_a/b_plait_sf"/>
</dbReference>
<evidence type="ECO:0000256" key="2">
    <source>
        <dbReference type="SAM" id="MobiDB-lite"/>
    </source>
</evidence>
<dbReference type="PROSITE" id="PS50102">
    <property type="entry name" value="RRM"/>
    <property type="match status" value="1"/>
</dbReference>